<dbReference type="PANTHER" id="PTHR42920:SF5">
    <property type="entry name" value="EAMA DOMAIN-CONTAINING PROTEIN"/>
    <property type="match status" value="1"/>
</dbReference>
<feature type="domain" description="EamA" evidence="9">
    <location>
        <begin position="142"/>
        <end position="285"/>
    </location>
</feature>
<evidence type="ECO:0000256" key="7">
    <source>
        <dbReference type="SAM" id="MobiDB-lite"/>
    </source>
</evidence>
<dbReference type="InterPro" id="IPR000620">
    <property type="entry name" value="EamA_dom"/>
</dbReference>
<dbReference type="InterPro" id="IPR051258">
    <property type="entry name" value="Diverse_Substrate_Transporter"/>
</dbReference>
<comment type="caution">
    <text evidence="10">The sequence shown here is derived from an EMBL/GenBank/DDBJ whole genome shotgun (WGS) entry which is preliminary data.</text>
</comment>
<evidence type="ECO:0000259" key="9">
    <source>
        <dbReference type="Pfam" id="PF00892"/>
    </source>
</evidence>
<protein>
    <submittedName>
        <fullName evidence="10">DMT family transporter</fullName>
    </submittedName>
</protein>
<evidence type="ECO:0000313" key="11">
    <source>
        <dbReference type="Proteomes" id="UP001161691"/>
    </source>
</evidence>
<feature type="compositionally biased region" description="Basic and acidic residues" evidence="7">
    <location>
        <begin position="299"/>
        <end position="319"/>
    </location>
</feature>
<reference evidence="10" key="1">
    <citation type="submission" date="2023-04" db="EMBL/GenBank/DDBJ databases">
        <title>Comparative genomic analysis of Cohnella hashimotonis sp. nov., isolated from the International Space Station.</title>
        <authorList>
            <person name="Venkateswaran K."/>
            <person name="Simpson A."/>
        </authorList>
    </citation>
    <scope>NUCLEOTIDE SEQUENCE</scope>
    <source>
        <strain evidence="10">F6_2S_P_1</strain>
    </source>
</reference>
<dbReference type="Pfam" id="PF00892">
    <property type="entry name" value="EamA"/>
    <property type="match status" value="2"/>
</dbReference>
<dbReference type="EMBL" id="JAGRPV010000001">
    <property type="protein sequence ID" value="MDI4644759.1"/>
    <property type="molecule type" value="Genomic_DNA"/>
</dbReference>
<sequence>MVGYAVVLGAVFIWGVSYIVMKEATTDYPHLLFQFWRYAAVSLIYLAWSYRSLRSIPAKVWRDGLLRLGLANFTLGIFSIFAVQYTTPTRVVVINSFIIAVVPLLRWIHDKARPERHEKWAIGIALVAIALLIDPRDGGLKPGDGLALLGMIGYAYSIVLTNRLLLRDRVSVVQVSMLGIVGCTLYFSVAGIVYASLRPEGFGLKLLVSQPGTLTGILFMILFVSLAANLLQVFGQRKLPPVTVSILFCLEPAVTAALDYVLLGNPPSLRMALCGTLLIAATLVVALRGLTGLPRKRRPEAGDRARSASGDRRGESPPL</sequence>
<feature type="transmembrane region" description="Helical" evidence="8">
    <location>
        <begin position="5"/>
        <end position="21"/>
    </location>
</feature>
<evidence type="ECO:0000256" key="6">
    <source>
        <dbReference type="ARBA" id="ARBA00023136"/>
    </source>
</evidence>
<feature type="transmembrane region" description="Helical" evidence="8">
    <location>
        <begin position="65"/>
        <end position="85"/>
    </location>
</feature>
<proteinExistence type="inferred from homology"/>
<evidence type="ECO:0000256" key="3">
    <source>
        <dbReference type="ARBA" id="ARBA00022475"/>
    </source>
</evidence>
<comment type="subcellular location">
    <subcellularLocation>
        <location evidence="1">Cell membrane</location>
        <topology evidence="1">Multi-pass membrane protein</topology>
    </subcellularLocation>
</comment>
<dbReference type="InterPro" id="IPR037185">
    <property type="entry name" value="EmrE-like"/>
</dbReference>
<name>A0ABT6TDB3_9BACL</name>
<evidence type="ECO:0000313" key="10">
    <source>
        <dbReference type="EMBL" id="MDI4644759.1"/>
    </source>
</evidence>
<evidence type="ECO:0000256" key="1">
    <source>
        <dbReference type="ARBA" id="ARBA00004651"/>
    </source>
</evidence>
<feature type="transmembrane region" description="Helical" evidence="8">
    <location>
        <begin position="269"/>
        <end position="290"/>
    </location>
</feature>
<feature type="domain" description="EamA" evidence="9">
    <location>
        <begin position="2"/>
        <end position="132"/>
    </location>
</feature>
<gene>
    <name evidence="10" type="ORF">KB449_07270</name>
</gene>
<feature type="transmembrane region" description="Helical" evidence="8">
    <location>
        <begin position="33"/>
        <end position="53"/>
    </location>
</feature>
<feature type="transmembrane region" description="Helical" evidence="8">
    <location>
        <begin position="147"/>
        <end position="166"/>
    </location>
</feature>
<keyword evidence="6 8" id="KW-0472">Membrane</keyword>
<evidence type="ECO:0000256" key="4">
    <source>
        <dbReference type="ARBA" id="ARBA00022692"/>
    </source>
</evidence>
<dbReference type="SUPFAM" id="SSF103481">
    <property type="entry name" value="Multidrug resistance efflux transporter EmrE"/>
    <property type="match status" value="2"/>
</dbReference>
<evidence type="ECO:0000256" key="8">
    <source>
        <dbReference type="SAM" id="Phobius"/>
    </source>
</evidence>
<evidence type="ECO:0000256" key="5">
    <source>
        <dbReference type="ARBA" id="ARBA00022989"/>
    </source>
</evidence>
<accession>A0ABT6TDB3</accession>
<dbReference type="PANTHER" id="PTHR42920">
    <property type="entry name" value="OS03G0707200 PROTEIN-RELATED"/>
    <property type="match status" value="1"/>
</dbReference>
<feature type="transmembrane region" description="Helical" evidence="8">
    <location>
        <begin position="91"/>
        <end position="108"/>
    </location>
</feature>
<feature type="transmembrane region" description="Helical" evidence="8">
    <location>
        <begin position="120"/>
        <end position="135"/>
    </location>
</feature>
<evidence type="ECO:0000256" key="2">
    <source>
        <dbReference type="ARBA" id="ARBA00007362"/>
    </source>
</evidence>
<feature type="transmembrane region" description="Helical" evidence="8">
    <location>
        <begin position="178"/>
        <end position="197"/>
    </location>
</feature>
<keyword evidence="4 8" id="KW-0812">Transmembrane</keyword>
<keyword evidence="3" id="KW-1003">Cell membrane</keyword>
<feature type="transmembrane region" description="Helical" evidence="8">
    <location>
        <begin position="217"/>
        <end position="235"/>
    </location>
</feature>
<dbReference type="RefSeq" id="WP_282907745.1">
    <property type="nucleotide sequence ID" value="NZ_JAGRPV010000001.1"/>
</dbReference>
<keyword evidence="11" id="KW-1185">Reference proteome</keyword>
<comment type="similarity">
    <text evidence="2">Belongs to the EamA transporter family.</text>
</comment>
<feature type="region of interest" description="Disordered" evidence="7">
    <location>
        <begin position="296"/>
        <end position="319"/>
    </location>
</feature>
<organism evidence="10 11">
    <name type="scientific">Cohnella hashimotonis</name>
    <dbReference type="NCBI Taxonomy" id="2826895"/>
    <lineage>
        <taxon>Bacteria</taxon>
        <taxon>Bacillati</taxon>
        <taxon>Bacillota</taxon>
        <taxon>Bacilli</taxon>
        <taxon>Bacillales</taxon>
        <taxon>Paenibacillaceae</taxon>
        <taxon>Cohnella</taxon>
    </lineage>
</organism>
<keyword evidence="5 8" id="KW-1133">Transmembrane helix</keyword>
<feature type="transmembrane region" description="Helical" evidence="8">
    <location>
        <begin position="242"/>
        <end position="263"/>
    </location>
</feature>
<dbReference type="Proteomes" id="UP001161691">
    <property type="component" value="Unassembled WGS sequence"/>
</dbReference>